<evidence type="ECO:0000313" key="3">
    <source>
        <dbReference type="Proteomes" id="UP000433876"/>
    </source>
</evidence>
<organism evidence="2 3">
    <name type="scientific">Sordaria macrospora</name>
    <dbReference type="NCBI Taxonomy" id="5147"/>
    <lineage>
        <taxon>Eukaryota</taxon>
        <taxon>Fungi</taxon>
        <taxon>Dikarya</taxon>
        <taxon>Ascomycota</taxon>
        <taxon>Pezizomycotina</taxon>
        <taxon>Sordariomycetes</taxon>
        <taxon>Sordariomycetidae</taxon>
        <taxon>Sordariales</taxon>
        <taxon>Sordariaceae</taxon>
        <taxon>Sordaria</taxon>
    </lineage>
</organism>
<dbReference type="VEuPathDB" id="FungiDB:SMAC_09569"/>
<dbReference type="Proteomes" id="UP000433876">
    <property type="component" value="Unassembled WGS sequence"/>
</dbReference>
<gene>
    <name evidence="2" type="ORF">SMACR_09569</name>
</gene>
<evidence type="ECO:0008006" key="4">
    <source>
        <dbReference type="Google" id="ProtNLM"/>
    </source>
</evidence>
<reference evidence="2 3" key="1">
    <citation type="submission" date="2017-07" db="EMBL/GenBank/DDBJ databases">
        <title>Genome sequence of the Sordaria macrospora wild type strain R19027.</title>
        <authorList>
            <person name="Nowrousian M."/>
            <person name="Teichert I."/>
            <person name="Kueck U."/>
        </authorList>
    </citation>
    <scope>NUCLEOTIDE SEQUENCE [LARGE SCALE GENOMIC DNA]</scope>
    <source>
        <strain evidence="2 3">R19027</strain>
        <tissue evidence="2">Mycelium</tissue>
    </source>
</reference>
<keyword evidence="1" id="KW-0732">Signal</keyword>
<sequence>MVNFILSLTVGFGLLNSQAIAAPTASPTAETTGDTRFSFVDWTNSIITHPETALSPQDAMKAFLDTASAPAKPMDFNHTIGCPYDLDVDVSADLCLLGGDAPGKTSEATGRPHVPGRPLLFLVYTAFQSAISMPQRAGWGSEDPNNRGMCRNIAQTAAVAVDKCILANGRVAGGTDYNVTGTKVGVMIIKNFGAFAWP</sequence>
<comment type="caution">
    <text evidence="2">The sequence shown here is derived from an EMBL/GenBank/DDBJ whole genome shotgun (WGS) entry which is preliminary data.</text>
</comment>
<feature type="chain" id="PRO_5035823204" description="Ecp2 effector protein domain-containing protein" evidence="1">
    <location>
        <begin position="22"/>
        <end position="198"/>
    </location>
</feature>
<evidence type="ECO:0000313" key="2">
    <source>
        <dbReference type="EMBL" id="KAA8622146.1"/>
    </source>
</evidence>
<protein>
    <recommendedName>
        <fullName evidence="4">Ecp2 effector protein domain-containing protein</fullName>
    </recommendedName>
</protein>
<evidence type="ECO:0000256" key="1">
    <source>
        <dbReference type="SAM" id="SignalP"/>
    </source>
</evidence>
<name>A0A8S8ZDY8_SORMA</name>
<proteinExistence type="predicted"/>
<accession>A0A8S8ZDY8</accession>
<dbReference type="AlphaFoldDB" id="A0A8S8ZDY8"/>
<feature type="signal peptide" evidence="1">
    <location>
        <begin position="1"/>
        <end position="21"/>
    </location>
</feature>
<dbReference type="EMBL" id="NMPR01000308">
    <property type="protein sequence ID" value="KAA8622146.1"/>
    <property type="molecule type" value="Genomic_DNA"/>
</dbReference>